<organism evidence="1 2">
    <name type="scientific">Dendrolimus kikuchii</name>
    <dbReference type="NCBI Taxonomy" id="765133"/>
    <lineage>
        <taxon>Eukaryota</taxon>
        <taxon>Metazoa</taxon>
        <taxon>Ecdysozoa</taxon>
        <taxon>Arthropoda</taxon>
        <taxon>Hexapoda</taxon>
        <taxon>Insecta</taxon>
        <taxon>Pterygota</taxon>
        <taxon>Neoptera</taxon>
        <taxon>Endopterygota</taxon>
        <taxon>Lepidoptera</taxon>
        <taxon>Glossata</taxon>
        <taxon>Ditrysia</taxon>
        <taxon>Bombycoidea</taxon>
        <taxon>Lasiocampidae</taxon>
        <taxon>Dendrolimus</taxon>
    </lineage>
</organism>
<gene>
    <name evidence="1" type="ORF">K1T71_003981</name>
</gene>
<dbReference type="Proteomes" id="UP000824533">
    <property type="component" value="Linkage Group LG06"/>
</dbReference>
<comment type="caution">
    <text evidence="1">The sequence shown here is derived from an EMBL/GenBank/DDBJ whole genome shotgun (WGS) entry which is preliminary data.</text>
</comment>
<protein>
    <submittedName>
        <fullName evidence="1">Uncharacterized protein</fullName>
    </submittedName>
</protein>
<accession>A0ACC1DAZ6</accession>
<proteinExistence type="predicted"/>
<sequence>MWWENAINPQGQIGILTLPSSGYGLSNMFAGMGGGPSAYGMNTHGVPAPYAGNALYFRRSTTSVPNQCPIGYRADKNGNCRARF</sequence>
<reference evidence="1 2" key="1">
    <citation type="journal article" date="2021" name="Front. Genet.">
        <title>Chromosome-Level Genome Assembly Reveals Significant Gene Expansion in the Toll and IMD Signaling Pathways of Dendrolimus kikuchii.</title>
        <authorList>
            <person name="Zhou J."/>
            <person name="Wu P."/>
            <person name="Xiong Z."/>
            <person name="Liu N."/>
            <person name="Zhao N."/>
            <person name="Ji M."/>
            <person name="Qiu Y."/>
            <person name="Yang B."/>
        </authorList>
    </citation>
    <scope>NUCLEOTIDE SEQUENCE [LARGE SCALE GENOMIC DNA]</scope>
    <source>
        <strain evidence="1">Ann1</strain>
    </source>
</reference>
<dbReference type="EMBL" id="CM034392">
    <property type="protein sequence ID" value="KAJ0180577.1"/>
    <property type="molecule type" value="Genomic_DNA"/>
</dbReference>
<evidence type="ECO:0000313" key="2">
    <source>
        <dbReference type="Proteomes" id="UP000824533"/>
    </source>
</evidence>
<evidence type="ECO:0000313" key="1">
    <source>
        <dbReference type="EMBL" id="KAJ0180577.1"/>
    </source>
</evidence>
<name>A0ACC1DAZ6_9NEOP</name>
<keyword evidence="2" id="KW-1185">Reference proteome</keyword>